<comment type="catalytic activity">
    <reaction evidence="6 8">
        <text>dCMP + ATP = dCDP + ADP</text>
        <dbReference type="Rhea" id="RHEA:25094"/>
        <dbReference type="ChEBI" id="CHEBI:30616"/>
        <dbReference type="ChEBI" id="CHEBI:57566"/>
        <dbReference type="ChEBI" id="CHEBI:58593"/>
        <dbReference type="ChEBI" id="CHEBI:456216"/>
        <dbReference type="EC" id="2.7.4.25"/>
    </reaction>
</comment>
<evidence type="ECO:0000256" key="8">
    <source>
        <dbReference type="HAMAP-Rule" id="MF_00238"/>
    </source>
</evidence>
<comment type="similarity">
    <text evidence="1 8">Belongs to the cytidylate kinase family. Type 1 subfamily.</text>
</comment>
<comment type="catalytic activity">
    <reaction evidence="7 8">
        <text>CMP + ATP = CDP + ADP</text>
        <dbReference type="Rhea" id="RHEA:11600"/>
        <dbReference type="ChEBI" id="CHEBI:30616"/>
        <dbReference type="ChEBI" id="CHEBI:58069"/>
        <dbReference type="ChEBI" id="CHEBI:60377"/>
        <dbReference type="ChEBI" id="CHEBI:456216"/>
        <dbReference type="EC" id="2.7.4.25"/>
    </reaction>
</comment>
<evidence type="ECO:0000256" key="1">
    <source>
        <dbReference type="ARBA" id="ARBA00009427"/>
    </source>
</evidence>
<dbReference type="GO" id="GO:0036430">
    <property type="term" value="F:CMP kinase activity"/>
    <property type="evidence" value="ECO:0007669"/>
    <property type="project" value="RHEA"/>
</dbReference>
<dbReference type="InterPro" id="IPR011994">
    <property type="entry name" value="Cytidylate_kinase_dom"/>
</dbReference>
<feature type="domain" description="Cytidylate kinase" evidence="9">
    <location>
        <begin position="5"/>
        <end position="213"/>
    </location>
</feature>
<evidence type="ECO:0000256" key="6">
    <source>
        <dbReference type="ARBA" id="ARBA00047615"/>
    </source>
</evidence>
<evidence type="ECO:0000256" key="5">
    <source>
        <dbReference type="ARBA" id="ARBA00022840"/>
    </source>
</evidence>
<comment type="subcellular location">
    <subcellularLocation>
        <location evidence="8">Cytoplasm</location>
    </subcellularLocation>
</comment>
<keyword evidence="3 8" id="KW-0547">Nucleotide-binding</keyword>
<dbReference type="AlphaFoldDB" id="A0A2T0B399"/>
<evidence type="ECO:0000313" key="11">
    <source>
        <dbReference type="Proteomes" id="UP000237798"/>
    </source>
</evidence>
<evidence type="ECO:0000256" key="2">
    <source>
        <dbReference type="ARBA" id="ARBA00022679"/>
    </source>
</evidence>
<dbReference type="Proteomes" id="UP000237798">
    <property type="component" value="Unassembled WGS sequence"/>
</dbReference>
<dbReference type="OrthoDB" id="9807434at2"/>
<keyword evidence="4 8" id="KW-0418">Kinase</keyword>
<sequence length="226" mass="25568">MNISVAIDGPAASGKSTIANIIAHRFNLVYINTGFMYRAVTLMCMRKNIIYTDVKGVCKMTKSLDIRFQKDRILVDGEDITDSIKHPKVSSSVSNYAAISELRKLLVNQQQKMASEYNVIMDGRDISTVVLKDAPLKFFLTASASERARRRCIELNEKNIPAEYDKILDDILKRDYIDSHRAASPLVKSEDAIEIDSSNLSISEVVEIISNYIMKYIEKHNLKSLR</sequence>
<dbReference type="InterPro" id="IPR003136">
    <property type="entry name" value="Cytidylate_kin"/>
</dbReference>
<dbReference type="GO" id="GO:0005829">
    <property type="term" value="C:cytosol"/>
    <property type="evidence" value="ECO:0007669"/>
    <property type="project" value="TreeGrafter"/>
</dbReference>
<evidence type="ECO:0000256" key="3">
    <source>
        <dbReference type="ARBA" id="ARBA00022741"/>
    </source>
</evidence>
<dbReference type="Pfam" id="PF02224">
    <property type="entry name" value="Cytidylate_kin"/>
    <property type="match status" value="1"/>
</dbReference>
<keyword evidence="11" id="KW-1185">Reference proteome</keyword>
<dbReference type="PANTHER" id="PTHR21299">
    <property type="entry name" value="CYTIDYLATE KINASE/PANTOATE-BETA-ALANINE LIGASE"/>
    <property type="match status" value="1"/>
</dbReference>
<dbReference type="CDD" id="cd02020">
    <property type="entry name" value="CMPK"/>
    <property type="match status" value="1"/>
</dbReference>
<dbReference type="Gene3D" id="3.40.50.300">
    <property type="entry name" value="P-loop containing nucleotide triphosphate hydrolases"/>
    <property type="match status" value="1"/>
</dbReference>
<dbReference type="InterPro" id="IPR027417">
    <property type="entry name" value="P-loop_NTPase"/>
</dbReference>
<accession>A0A2T0B399</accession>
<dbReference type="RefSeq" id="WP_106011180.1">
    <property type="nucleotide sequence ID" value="NZ_JALCPJ010000003.1"/>
</dbReference>
<dbReference type="HAMAP" id="MF_00238">
    <property type="entry name" value="Cytidyl_kinase_type1"/>
    <property type="match status" value="1"/>
</dbReference>
<evidence type="ECO:0000313" key="10">
    <source>
        <dbReference type="EMBL" id="PRR78381.1"/>
    </source>
</evidence>
<gene>
    <name evidence="8 10" type="primary">cmk</name>
    <name evidence="10" type="ORF">CLLU_36580</name>
</gene>
<dbReference type="PANTHER" id="PTHR21299:SF2">
    <property type="entry name" value="CYTIDYLATE KINASE"/>
    <property type="match status" value="1"/>
</dbReference>
<dbReference type="GO" id="GO:0006220">
    <property type="term" value="P:pyrimidine nucleotide metabolic process"/>
    <property type="evidence" value="ECO:0007669"/>
    <property type="project" value="UniProtKB-UniRule"/>
</dbReference>
<dbReference type="GO" id="GO:0005524">
    <property type="term" value="F:ATP binding"/>
    <property type="evidence" value="ECO:0007669"/>
    <property type="project" value="UniProtKB-UniRule"/>
</dbReference>
<keyword evidence="8" id="KW-0963">Cytoplasm</keyword>
<organism evidence="10 11">
    <name type="scientific">Clostridium luticellarii</name>
    <dbReference type="NCBI Taxonomy" id="1691940"/>
    <lineage>
        <taxon>Bacteria</taxon>
        <taxon>Bacillati</taxon>
        <taxon>Bacillota</taxon>
        <taxon>Clostridia</taxon>
        <taxon>Eubacteriales</taxon>
        <taxon>Clostridiaceae</taxon>
        <taxon>Clostridium</taxon>
    </lineage>
</organism>
<keyword evidence="5 8" id="KW-0067">ATP-binding</keyword>
<proteinExistence type="inferred from homology"/>
<protein>
    <recommendedName>
        <fullName evidence="8">Cytidylate kinase</fullName>
        <shortName evidence="8">CK</shortName>
        <ecNumber evidence="8">2.7.4.25</ecNumber>
    </recommendedName>
    <alternativeName>
        <fullName evidence="8">Cytidine monophosphate kinase</fullName>
        <shortName evidence="8">CMP kinase</shortName>
    </alternativeName>
</protein>
<keyword evidence="2 8" id="KW-0808">Transferase</keyword>
<name>A0A2T0B399_9CLOT</name>
<dbReference type="SUPFAM" id="SSF52540">
    <property type="entry name" value="P-loop containing nucleoside triphosphate hydrolases"/>
    <property type="match status" value="1"/>
</dbReference>
<dbReference type="GO" id="GO:0036431">
    <property type="term" value="F:dCMP kinase activity"/>
    <property type="evidence" value="ECO:0007669"/>
    <property type="project" value="InterPro"/>
</dbReference>
<reference evidence="10 11" key="1">
    <citation type="submission" date="2018-03" db="EMBL/GenBank/DDBJ databases">
        <title>Genome sequence of Clostridium luticellarii DSM 29923.</title>
        <authorList>
            <person name="Poehlein A."/>
            <person name="Daniel R."/>
        </authorList>
    </citation>
    <scope>NUCLEOTIDE SEQUENCE [LARGE SCALE GENOMIC DNA]</scope>
    <source>
        <strain evidence="10 11">DSM 29923</strain>
    </source>
</reference>
<evidence type="ECO:0000259" key="9">
    <source>
        <dbReference type="Pfam" id="PF02224"/>
    </source>
</evidence>
<evidence type="ECO:0000256" key="7">
    <source>
        <dbReference type="ARBA" id="ARBA00048478"/>
    </source>
</evidence>
<dbReference type="EMBL" id="PVXP01000130">
    <property type="protein sequence ID" value="PRR78381.1"/>
    <property type="molecule type" value="Genomic_DNA"/>
</dbReference>
<dbReference type="NCBIfam" id="TIGR00017">
    <property type="entry name" value="cmk"/>
    <property type="match status" value="1"/>
</dbReference>
<feature type="binding site" evidence="8">
    <location>
        <begin position="9"/>
        <end position="17"/>
    </location>
    <ligand>
        <name>ATP</name>
        <dbReference type="ChEBI" id="CHEBI:30616"/>
    </ligand>
</feature>
<comment type="caution">
    <text evidence="10">The sequence shown here is derived from an EMBL/GenBank/DDBJ whole genome shotgun (WGS) entry which is preliminary data.</text>
</comment>
<dbReference type="GO" id="GO:0015949">
    <property type="term" value="P:nucleobase-containing small molecule interconversion"/>
    <property type="evidence" value="ECO:0007669"/>
    <property type="project" value="TreeGrafter"/>
</dbReference>
<dbReference type="EC" id="2.7.4.25" evidence="8"/>
<evidence type="ECO:0000256" key="4">
    <source>
        <dbReference type="ARBA" id="ARBA00022777"/>
    </source>
</evidence>